<dbReference type="AlphaFoldDB" id="A0ABD5S810"/>
<dbReference type="CDD" id="cd00995">
    <property type="entry name" value="PBP2_NikA_DppA_OppA_like"/>
    <property type="match status" value="1"/>
</dbReference>
<evidence type="ECO:0000313" key="5">
    <source>
        <dbReference type="EMBL" id="MFC6752506.1"/>
    </source>
</evidence>
<dbReference type="PROSITE" id="PS51257">
    <property type="entry name" value="PROKAR_LIPOPROTEIN"/>
    <property type="match status" value="1"/>
</dbReference>
<dbReference type="Gene3D" id="3.40.190.10">
    <property type="entry name" value="Periplasmic binding protein-like II"/>
    <property type="match status" value="1"/>
</dbReference>
<evidence type="ECO:0000259" key="4">
    <source>
        <dbReference type="Pfam" id="PF00496"/>
    </source>
</evidence>
<evidence type="ECO:0000256" key="3">
    <source>
        <dbReference type="ARBA" id="ARBA00022729"/>
    </source>
</evidence>
<dbReference type="Proteomes" id="UP001596442">
    <property type="component" value="Unassembled WGS sequence"/>
</dbReference>
<proteinExistence type="inferred from homology"/>
<dbReference type="SUPFAM" id="SSF53850">
    <property type="entry name" value="Periplasmic binding protein-like II"/>
    <property type="match status" value="1"/>
</dbReference>
<dbReference type="PANTHER" id="PTHR30290:SF9">
    <property type="entry name" value="OLIGOPEPTIDE-BINDING PROTEIN APPA"/>
    <property type="match status" value="1"/>
</dbReference>
<comment type="caution">
    <text evidence="5">The sequence shown here is derived from an EMBL/GenBank/DDBJ whole genome shotgun (WGS) entry which is preliminary data.</text>
</comment>
<evidence type="ECO:0000313" key="6">
    <source>
        <dbReference type="Proteomes" id="UP001596442"/>
    </source>
</evidence>
<comment type="similarity">
    <text evidence="1">Belongs to the bacterial solute-binding protein 5 family.</text>
</comment>
<accession>A0ABD5S810</accession>
<keyword evidence="6" id="KW-1185">Reference proteome</keyword>
<dbReference type="EMBL" id="JBHSWW010000024">
    <property type="protein sequence ID" value="MFC6752506.1"/>
    <property type="molecule type" value="Genomic_DNA"/>
</dbReference>
<keyword evidence="2" id="KW-0813">Transport</keyword>
<evidence type="ECO:0000256" key="2">
    <source>
        <dbReference type="ARBA" id="ARBA00022448"/>
    </source>
</evidence>
<feature type="domain" description="Solute-binding protein family 5" evidence="4">
    <location>
        <begin position="101"/>
        <end position="466"/>
    </location>
</feature>
<dbReference type="GO" id="GO:0042597">
    <property type="term" value="C:periplasmic space"/>
    <property type="evidence" value="ECO:0007669"/>
    <property type="project" value="UniProtKB-ARBA"/>
</dbReference>
<keyword evidence="3" id="KW-0732">Signal</keyword>
<dbReference type="RefSeq" id="WP_379779274.1">
    <property type="nucleotide sequence ID" value="NZ_JBHSWW010000024.1"/>
</dbReference>
<sequence length="552" mass="60820">MSRELDAADLSGPRVSRRTAAKLFGAAGITSLAGCTSGGDGDEEPAVGDVDEDTLAGGRLTAGWFLGEVGDLYPAHISVGQYFQISANIFNGLVTLNEDIEIVGDLATDWTVSDDGLRYEFELRDDVTFHNGEEFSAEDVAYTITHNIETDAPQASRLADLEPPSEGGVEVIDEYTVALNFESPNAATLAHLTRGPGRVGAVINQTALEEMGRDQYSLEPVGTGAFEVREHEVGSHIYLDAHEDYHETDEEGNPLPYLDGVDIEMIPEPGTIVNALQAGDIDFANLVPLENVDEVEGNPDIEISGVLGNGWLGFAMNHEREPFDDPDVRRGLAKAVNNEALAQNAYFGYAEPATGVFGPLPEWVARPNEEKDQTQAYDPEEAEDLLSGTEMMETDGELQIMQTSENLRAARTIVNQLSEIGVDIELDQVTDSTYWERYANGDYDMTVSGSVQKPDPEESVWNFYRLSDVDGVWNWNNYESQEAHDLLGEQRATPDLEERAAILHELEDLLIRDVADAYIVHSEDVTGYRSDVHGFTHIPSFLRNFHNVWLEE</sequence>
<evidence type="ECO:0000256" key="1">
    <source>
        <dbReference type="ARBA" id="ARBA00005695"/>
    </source>
</evidence>
<dbReference type="Gene3D" id="3.90.76.10">
    <property type="entry name" value="Dipeptide-binding Protein, Domain 1"/>
    <property type="match status" value="1"/>
</dbReference>
<dbReference type="PANTHER" id="PTHR30290">
    <property type="entry name" value="PERIPLASMIC BINDING COMPONENT OF ABC TRANSPORTER"/>
    <property type="match status" value="1"/>
</dbReference>
<dbReference type="InterPro" id="IPR039424">
    <property type="entry name" value="SBP_5"/>
</dbReference>
<dbReference type="Gene3D" id="3.10.105.10">
    <property type="entry name" value="Dipeptide-binding Protein, Domain 3"/>
    <property type="match status" value="1"/>
</dbReference>
<organism evidence="5 6">
    <name type="scientific">Halorubrum tibetense</name>
    <dbReference type="NCBI Taxonomy" id="175631"/>
    <lineage>
        <taxon>Archaea</taxon>
        <taxon>Methanobacteriati</taxon>
        <taxon>Methanobacteriota</taxon>
        <taxon>Stenosarchaea group</taxon>
        <taxon>Halobacteria</taxon>
        <taxon>Halobacteriales</taxon>
        <taxon>Haloferacaceae</taxon>
        <taxon>Halorubrum</taxon>
    </lineage>
</organism>
<gene>
    <name evidence="5" type="ORF">ACFQEU_03340</name>
</gene>
<dbReference type="PIRSF" id="PIRSF002741">
    <property type="entry name" value="MppA"/>
    <property type="match status" value="1"/>
</dbReference>
<name>A0ABD5S810_9EURY</name>
<dbReference type="Pfam" id="PF00496">
    <property type="entry name" value="SBP_bac_5"/>
    <property type="match status" value="1"/>
</dbReference>
<dbReference type="InterPro" id="IPR000914">
    <property type="entry name" value="SBP_5_dom"/>
</dbReference>
<reference evidence="5 6" key="1">
    <citation type="journal article" date="2019" name="Int. J. Syst. Evol. Microbiol.">
        <title>The Global Catalogue of Microorganisms (GCM) 10K type strain sequencing project: providing services to taxonomists for standard genome sequencing and annotation.</title>
        <authorList>
            <consortium name="The Broad Institute Genomics Platform"/>
            <consortium name="The Broad Institute Genome Sequencing Center for Infectious Disease"/>
            <person name="Wu L."/>
            <person name="Ma J."/>
        </authorList>
    </citation>
    <scope>NUCLEOTIDE SEQUENCE [LARGE SCALE GENOMIC DNA]</scope>
    <source>
        <strain evidence="5 6">CGMCC 1.3239</strain>
    </source>
</reference>
<protein>
    <submittedName>
        <fullName evidence="5">ABC transporter substrate-binding protein</fullName>
    </submittedName>
</protein>
<dbReference type="InterPro" id="IPR030678">
    <property type="entry name" value="Peptide/Ni-bd"/>
</dbReference>